<dbReference type="AlphaFoldDB" id="A0AAN9J6B4"/>
<dbReference type="EMBL" id="JAYKXN010000004">
    <property type="protein sequence ID" value="KAK7292958.1"/>
    <property type="molecule type" value="Genomic_DNA"/>
</dbReference>
<gene>
    <name evidence="1" type="ORF">RJT34_15816</name>
</gene>
<evidence type="ECO:0000313" key="2">
    <source>
        <dbReference type="Proteomes" id="UP001359559"/>
    </source>
</evidence>
<reference evidence="1 2" key="1">
    <citation type="submission" date="2024-01" db="EMBL/GenBank/DDBJ databases">
        <title>The genomes of 5 underutilized Papilionoideae crops provide insights into root nodulation and disease resistance.</title>
        <authorList>
            <person name="Yuan L."/>
        </authorList>
    </citation>
    <scope>NUCLEOTIDE SEQUENCE [LARGE SCALE GENOMIC DNA]</scope>
    <source>
        <strain evidence="1">LY-2023</strain>
        <tissue evidence="1">Leaf</tissue>
    </source>
</reference>
<proteinExistence type="predicted"/>
<keyword evidence="2" id="KW-1185">Reference proteome</keyword>
<protein>
    <submittedName>
        <fullName evidence="1">Uncharacterized protein</fullName>
    </submittedName>
</protein>
<accession>A0AAN9J6B4</accession>
<sequence>MRVQTRTLVIEIGKEGNDARGSEGMRGEFFFYEIGGEEKALKETRNSELGTELVNVGGCCMTLASPITLPPPSAYSSEASIMSRGGGLTPPLKAAFLLNQYWRLYGDTGFRSLILSIYYLRPVAAPLIAEPIVVPSLVPISTKGSYVGANPDGTSIGINLGRRCQLFLDRVPDPVAIGMVYSAGLMVHRKPLLDGMSRVLVV</sequence>
<organism evidence="1 2">
    <name type="scientific">Clitoria ternatea</name>
    <name type="common">Butterfly pea</name>
    <dbReference type="NCBI Taxonomy" id="43366"/>
    <lineage>
        <taxon>Eukaryota</taxon>
        <taxon>Viridiplantae</taxon>
        <taxon>Streptophyta</taxon>
        <taxon>Embryophyta</taxon>
        <taxon>Tracheophyta</taxon>
        <taxon>Spermatophyta</taxon>
        <taxon>Magnoliopsida</taxon>
        <taxon>eudicotyledons</taxon>
        <taxon>Gunneridae</taxon>
        <taxon>Pentapetalae</taxon>
        <taxon>rosids</taxon>
        <taxon>fabids</taxon>
        <taxon>Fabales</taxon>
        <taxon>Fabaceae</taxon>
        <taxon>Papilionoideae</taxon>
        <taxon>50 kb inversion clade</taxon>
        <taxon>NPAAA clade</taxon>
        <taxon>indigoferoid/millettioid clade</taxon>
        <taxon>Phaseoleae</taxon>
        <taxon>Clitoria</taxon>
    </lineage>
</organism>
<comment type="caution">
    <text evidence="1">The sequence shown here is derived from an EMBL/GenBank/DDBJ whole genome shotgun (WGS) entry which is preliminary data.</text>
</comment>
<evidence type="ECO:0000313" key="1">
    <source>
        <dbReference type="EMBL" id="KAK7292958.1"/>
    </source>
</evidence>
<name>A0AAN9J6B4_CLITE</name>
<dbReference type="Proteomes" id="UP001359559">
    <property type="component" value="Unassembled WGS sequence"/>
</dbReference>